<dbReference type="OrthoDB" id="2308815at2759"/>
<comment type="caution">
    <text evidence="1">The sequence shown here is derived from an EMBL/GenBank/DDBJ whole genome shotgun (WGS) entry which is preliminary data.</text>
</comment>
<dbReference type="GeneID" id="43593495"/>
<dbReference type="SUPFAM" id="SSF89796">
    <property type="entry name" value="CoA-transferase family III (CaiB/BaiF)"/>
    <property type="match status" value="1"/>
</dbReference>
<proteinExistence type="predicted"/>
<evidence type="ECO:0000313" key="1">
    <source>
        <dbReference type="EMBL" id="RDL40667.1"/>
    </source>
</evidence>
<accession>A0A370TYR0</accession>
<name>A0A370TYR0_9HELO</name>
<dbReference type="Proteomes" id="UP000254866">
    <property type="component" value="Unassembled WGS sequence"/>
</dbReference>
<protein>
    <submittedName>
        <fullName evidence="1">Uncharacterized protein</fullName>
    </submittedName>
</protein>
<keyword evidence="2" id="KW-1185">Reference proteome</keyword>
<gene>
    <name evidence="1" type="ORF">BP5553_00646</name>
</gene>
<evidence type="ECO:0000313" key="2">
    <source>
        <dbReference type="Proteomes" id="UP000254866"/>
    </source>
</evidence>
<dbReference type="EMBL" id="NPIC01000001">
    <property type="protein sequence ID" value="RDL40667.1"/>
    <property type="molecule type" value="Genomic_DNA"/>
</dbReference>
<reference evidence="1 2" key="1">
    <citation type="journal article" date="2018" name="IMA Fungus">
        <title>IMA Genome-F 9: Draft genome sequence of Annulohypoxylon stygium, Aspergillus mulundensis, Berkeleyomyces basicola (syn. Thielaviopsis basicola), Ceratocystis smalleyi, two Cercospora beticola strains, Coleophoma cylindrospora, Fusarium fracticaudum, Phialophora cf. hyalina, and Morchella septimelata.</title>
        <authorList>
            <person name="Wingfield B.D."/>
            <person name="Bills G.F."/>
            <person name="Dong Y."/>
            <person name="Huang W."/>
            <person name="Nel W.J."/>
            <person name="Swalarsk-Parry B.S."/>
            <person name="Vaghefi N."/>
            <person name="Wilken P.M."/>
            <person name="An Z."/>
            <person name="de Beer Z.W."/>
            <person name="De Vos L."/>
            <person name="Chen L."/>
            <person name="Duong T.A."/>
            <person name="Gao Y."/>
            <person name="Hammerbacher A."/>
            <person name="Kikkert J.R."/>
            <person name="Li Y."/>
            <person name="Li H."/>
            <person name="Li K."/>
            <person name="Li Q."/>
            <person name="Liu X."/>
            <person name="Ma X."/>
            <person name="Naidoo K."/>
            <person name="Pethybridge S.J."/>
            <person name="Sun J."/>
            <person name="Steenkamp E.T."/>
            <person name="van der Nest M.A."/>
            <person name="van Wyk S."/>
            <person name="Wingfield M.J."/>
            <person name="Xiong C."/>
            <person name="Yue Q."/>
            <person name="Zhang X."/>
        </authorList>
    </citation>
    <scope>NUCLEOTIDE SEQUENCE [LARGE SCALE GENOMIC DNA]</scope>
    <source>
        <strain evidence="1 2">BP 5553</strain>
    </source>
</reference>
<dbReference type="STRING" id="2656787.A0A370TYR0"/>
<organism evidence="1 2">
    <name type="scientific">Venustampulla echinocandica</name>
    <dbReference type="NCBI Taxonomy" id="2656787"/>
    <lineage>
        <taxon>Eukaryota</taxon>
        <taxon>Fungi</taxon>
        <taxon>Dikarya</taxon>
        <taxon>Ascomycota</taxon>
        <taxon>Pezizomycotina</taxon>
        <taxon>Leotiomycetes</taxon>
        <taxon>Helotiales</taxon>
        <taxon>Pleuroascaceae</taxon>
        <taxon>Venustampulla</taxon>
    </lineage>
</organism>
<dbReference type="InterPro" id="IPR023606">
    <property type="entry name" value="CoA-Trfase_III_dom_1_sf"/>
</dbReference>
<dbReference type="AlphaFoldDB" id="A0A370TYR0"/>
<dbReference type="RefSeq" id="XP_031873323.1">
    <property type="nucleotide sequence ID" value="XM_032009269.1"/>
</dbReference>
<sequence length="124" mass="13898">MLFESPHVILDGPRPGSIGSLVYGPAQTVKGQHIVYVLELLWFSKPRIRGLDEPAMPPSPTSDYISGCMDAIAALTALWRREEEGGIWIGNSQPELVRHFMLGLRLDHNDEEENPSKNMVIYLL</sequence>